<gene>
    <name evidence="3" type="ORF">JAZ04_02135</name>
</gene>
<dbReference type="PANTHER" id="PTHR40278">
    <property type="entry name" value="DNA UTILIZATION PROTEIN HOFN"/>
    <property type="match status" value="1"/>
</dbReference>
<comment type="caution">
    <text evidence="3">The sequence shown here is derived from an EMBL/GenBank/DDBJ whole genome shotgun (WGS) entry which is preliminary data.</text>
</comment>
<evidence type="ECO:0000313" key="4">
    <source>
        <dbReference type="Proteomes" id="UP000886687"/>
    </source>
</evidence>
<dbReference type="Pfam" id="PF05137">
    <property type="entry name" value="PilN"/>
    <property type="match status" value="1"/>
</dbReference>
<dbReference type="InterPro" id="IPR007813">
    <property type="entry name" value="PilN"/>
</dbReference>
<dbReference type="InterPro" id="IPR043129">
    <property type="entry name" value="ATPase_NBD"/>
</dbReference>
<evidence type="ECO:0000313" key="3">
    <source>
        <dbReference type="EMBL" id="MCG7937644.1"/>
    </source>
</evidence>
<keyword evidence="2" id="KW-1133">Transmembrane helix</keyword>
<dbReference type="Gene3D" id="3.30.1490.300">
    <property type="match status" value="1"/>
</dbReference>
<name>A0A9E4K264_9GAMM</name>
<evidence type="ECO:0000256" key="1">
    <source>
        <dbReference type="SAM" id="Coils"/>
    </source>
</evidence>
<feature type="coiled-coil region" evidence="1">
    <location>
        <begin position="231"/>
        <end position="268"/>
    </location>
</feature>
<sequence length="359" mass="41582">MAVQTLKYQWLGFWRWWSGEISSLMPEGLRALFSGGRPAQLLYEDESLRFVNHGLSGEEVEQNYLKVIDFEDSDQKRMLASASEIRLCLERKKYLFKKVTLPIEAEENLREVLAFEMDRQTPFNASQVYYDYVINGRDKQNRTLDITLILAPVDKIAHALEQLDENNIRINAISPCEEIDPKLNSVNLLPPEKREKPRKRYRLINLLLFFILLVILIGNLVLPVWQKSKLAARLEDQLKQSQQQANEVSKLRDSVANAELENRFLEDKKRSSMQILEVLNELTLLLPDDTWVNHFEIRDDKVHIHGHSVASAVLIPLIESSKLFRNVSFRSPVTQNKKNKTERFHISAELISSQAGDET</sequence>
<dbReference type="EMBL" id="JAEPDI010000001">
    <property type="protein sequence ID" value="MCG7937644.1"/>
    <property type="molecule type" value="Genomic_DNA"/>
</dbReference>
<accession>A0A9E4K264</accession>
<keyword evidence="2" id="KW-0472">Membrane</keyword>
<organism evidence="3 4">
    <name type="scientific">Candidatus Thiodiazotropha lotti</name>
    <dbReference type="NCBI Taxonomy" id="2792787"/>
    <lineage>
        <taxon>Bacteria</taxon>
        <taxon>Pseudomonadati</taxon>
        <taxon>Pseudomonadota</taxon>
        <taxon>Gammaproteobacteria</taxon>
        <taxon>Chromatiales</taxon>
        <taxon>Sedimenticolaceae</taxon>
        <taxon>Candidatus Thiodiazotropha</taxon>
    </lineage>
</organism>
<dbReference type="InterPro" id="IPR052534">
    <property type="entry name" value="Extracell_DNA_Util/SecSys_Comp"/>
</dbReference>
<reference evidence="3" key="1">
    <citation type="journal article" date="2021" name="Proc. Natl. Acad. Sci. U.S.A.">
        <title>Global biogeography of chemosynthetic symbionts reveals both localized and globally distributed symbiont groups. .</title>
        <authorList>
            <person name="Osvatic J.T."/>
            <person name="Wilkins L.G.E."/>
            <person name="Leibrecht L."/>
            <person name="Leray M."/>
            <person name="Zauner S."/>
            <person name="Polzin J."/>
            <person name="Camacho Y."/>
            <person name="Gros O."/>
            <person name="van Gils J.A."/>
            <person name="Eisen J.A."/>
            <person name="Petersen J.M."/>
            <person name="Yuen B."/>
        </authorList>
    </citation>
    <scope>NUCLEOTIDE SEQUENCE</scope>
    <source>
        <strain evidence="3">MAGL173</strain>
    </source>
</reference>
<keyword evidence="1" id="KW-0175">Coiled coil</keyword>
<dbReference type="AlphaFoldDB" id="A0A9E4K264"/>
<feature type="transmembrane region" description="Helical" evidence="2">
    <location>
        <begin position="203"/>
        <end position="225"/>
    </location>
</feature>
<proteinExistence type="predicted"/>
<dbReference type="SUPFAM" id="SSF53067">
    <property type="entry name" value="Actin-like ATPase domain"/>
    <property type="match status" value="1"/>
</dbReference>
<evidence type="ECO:0000256" key="2">
    <source>
        <dbReference type="SAM" id="Phobius"/>
    </source>
</evidence>
<dbReference type="Proteomes" id="UP000886687">
    <property type="component" value="Unassembled WGS sequence"/>
</dbReference>
<keyword evidence="2" id="KW-0812">Transmembrane</keyword>
<protein>
    <submittedName>
        <fullName evidence="3">PilN domain-containing protein</fullName>
    </submittedName>
</protein>
<dbReference type="PANTHER" id="PTHR40278:SF1">
    <property type="entry name" value="DNA UTILIZATION PROTEIN HOFN"/>
    <property type="match status" value="1"/>
</dbReference>